<evidence type="ECO:0000256" key="8">
    <source>
        <dbReference type="ARBA" id="ARBA00023141"/>
    </source>
</evidence>
<dbReference type="EMBL" id="CBXV010000008">
    <property type="protein sequence ID" value="CDM66307.1"/>
    <property type="molecule type" value="Genomic_DNA"/>
</dbReference>
<keyword evidence="6 10" id="KW-0028">Amino-acid biosynthesis</keyword>
<comment type="catalytic activity">
    <reaction evidence="1 10">
        <text>N-(5-phospho-beta-D-ribosyl)anthranilate = 1-(2-carboxyphenylamino)-1-deoxy-D-ribulose 5-phosphate</text>
        <dbReference type="Rhea" id="RHEA:21540"/>
        <dbReference type="ChEBI" id="CHEBI:18277"/>
        <dbReference type="ChEBI" id="CHEBI:58613"/>
        <dbReference type="EC" id="5.3.1.24"/>
    </reaction>
</comment>
<evidence type="ECO:0000256" key="4">
    <source>
        <dbReference type="ARBA" id="ARBA00012572"/>
    </source>
</evidence>
<dbReference type="GO" id="GO:0004640">
    <property type="term" value="F:phosphoribosylanthranilate isomerase activity"/>
    <property type="evidence" value="ECO:0007669"/>
    <property type="project" value="UniProtKB-UniRule"/>
</dbReference>
<reference evidence="12 13" key="2">
    <citation type="submission" date="2015-01" db="EMBL/GenBank/DDBJ databases">
        <title>Complete genome sequence of Pyrinomonas methylaliphatogenes type strain K22T.</title>
        <authorList>
            <person name="Lee K.C.Y."/>
            <person name="Power J.F."/>
            <person name="Dunfield P.F."/>
            <person name="Morgan X.C."/>
            <person name="Huttenhower C."/>
            <person name="Stott M.B."/>
        </authorList>
    </citation>
    <scope>NUCLEOTIDE SEQUENCE [LARGE SCALE GENOMIC DNA]</scope>
    <source>
        <strain evidence="12 13">K22</strain>
    </source>
</reference>
<evidence type="ECO:0000256" key="5">
    <source>
        <dbReference type="ARBA" id="ARBA00022272"/>
    </source>
</evidence>
<dbReference type="InterPro" id="IPR044643">
    <property type="entry name" value="TrpF_fam"/>
</dbReference>
<evidence type="ECO:0000313" key="12">
    <source>
        <dbReference type="EMBL" id="CDM66307.1"/>
    </source>
</evidence>
<comment type="pathway">
    <text evidence="2 10">Amino-acid biosynthesis; L-tryptophan biosynthesis; L-tryptophan from chorismate: step 3/5.</text>
</comment>
<gene>
    <name evidence="10" type="primary">trpF</name>
    <name evidence="12" type="ORF">PYK22_02334</name>
</gene>
<protein>
    <recommendedName>
        <fullName evidence="5 10">N-(5'-phosphoribosyl)anthranilate isomerase</fullName>
        <shortName evidence="10">PRAI</shortName>
        <ecNumber evidence="4 10">5.3.1.24</ecNumber>
    </recommendedName>
</protein>
<evidence type="ECO:0000256" key="10">
    <source>
        <dbReference type="HAMAP-Rule" id="MF_00135"/>
    </source>
</evidence>
<sequence length="220" mass="24211">MVRIKICGITNIDDALAAARIGADAIGFNFYPKSPRYIEPEEAQRIAQALPDRVLRVGVFVNEDIARVWEIVSEARLQAVQLHGDETPEYCAALRVNSSDSGRPVKLIKALRVGDGFHPDQIAHYRADAILLDAASPEAYGGTGRSFDWDVARRAKRFVRELFLAGGLTPASVGRAIAQVQPDWVDVCSSLESAPGKKDRQALEAFVRAVRMVEGRERLI</sequence>
<name>A0A0B6X005_9BACT</name>
<feature type="domain" description="N-(5'phosphoribosyl) anthranilate isomerase (PRAI)" evidence="11">
    <location>
        <begin position="4"/>
        <end position="208"/>
    </location>
</feature>
<comment type="similarity">
    <text evidence="3 10">Belongs to the TrpF family.</text>
</comment>
<evidence type="ECO:0000256" key="1">
    <source>
        <dbReference type="ARBA" id="ARBA00001164"/>
    </source>
</evidence>
<dbReference type="EC" id="5.3.1.24" evidence="4 10"/>
<organism evidence="12 13">
    <name type="scientific">Pyrinomonas methylaliphatogenes</name>
    <dbReference type="NCBI Taxonomy" id="454194"/>
    <lineage>
        <taxon>Bacteria</taxon>
        <taxon>Pseudomonadati</taxon>
        <taxon>Acidobacteriota</taxon>
        <taxon>Blastocatellia</taxon>
        <taxon>Blastocatellales</taxon>
        <taxon>Pyrinomonadaceae</taxon>
        <taxon>Pyrinomonas</taxon>
    </lineage>
</organism>
<dbReference type="InterPro" id="IPR001240">
    <property type="entry name" value="PRAI_dom"/>
</dbReference>
<evidence type="ECO:0000256" key="7">
    <source>
        <dbReference type="ARBA" id="ARBA00022822"/>
    </source>
</evidence>
<dbReference type="Pfam" id="PF00697">
    <property type="entry name" value="PRAI"/>
    <property type="match status" value="1"/>
</dbReference>
<dbReference type="PANTHER" id="PTHR42894:SF1">
    <property type="entry name" value="N-(5'-PHOSPHORIBOSYL)ANTHRANILATE ISOMERASE"/>
    <property type="match status" value="1"/>
</dbReference>
<dbReference type="Proteomes" id="UP000031518">
    <property type="component" value="Unassembled WGS sequence"/>
</dbReference>
<evidence type="ECO:0000256" key="6">
    <source>
        <dbReference type="ARBA" id="ARBA00022605"/>
    </source>
</evidence>
<dbReference type="SUPFAM" id="SSF51366">
    <property type="entry name" value="Ribulose-phoshate binding barrel"/>
    <property type="match status" value="1"/>
</dbReference>
<dbReference type="InterPro" id="IPR013785">
    <property type="entry name" value="Aldolase_TIM"/>
</dbReference>
<evidence type="ECO:0000256" key="3">
    <source>
        <dbReference type="ARBA" id="ARBA00007571"/>
    </source>
</evidence>
<evidence type="ECO:0000256" key="2">
    <source>
        <dbReference type="ARBA" id="ARBA00004664"/>
    </source>
</evidence>
<dbReference type="NCBIfam" id="NF002298">
    <property type="entry name" value="PRK01222.1-4"/>
    <property type="match status" value="1"/>
</dbReference>
<evidence type="ECO:0000313" key="13">
    <source>
        <dbReference type="Proteomes" id="UP000031518"/>
    </source>
</evidence>
<dbReference type="FunFam" id="3.20.20.70:FF:000075">
    <property type="entry name" value="Tryptophan biosynthesis protein TRP1"/>
    <property type="match status" value="1"/>
</dbReference>
<proteinExistence type="inferred from homology"/>
<dbReference type="HAMAP" id="MF_00135">
    <property type="entry name" value="PRAI"/>
    <property type="match status" value="1"/>
</dbReference>
<dbReference type="Gene3D" id="3.20.20.70">
    <property type="entry name" value="Aldolase class I"/>
    <property type="match status" value="1"/>
</dbReference>
<dbReference type="RefSeq" id="WP_041977496.1">
    <property type="nucleotide sequence ID" value="NZ_CBXV010000008.1"/>
</dbReference>
<dbReference type="PANTHER" id="PTHR42894">
    <property type="entry name" value="N-(5'-PHOSPHORIBOSYL)ANTHRANILATE ISOMERASE"/>
    <property type="match status" value="1"/>
</dbReference>
<dbReference type="CDD" id="cd00405">
    <property type="entry name" value="PRAI"/>
    <property type="match status" value="1"/>
</dbReference>
<dbReference type="InterPro" id="IPR011060">
    <property type="entry name" value="RibuloseP-bd_barrel"/>
</dbReference>
<keyword evidence="9 10" id="KW-0413">Isomerase</keyword>
<reference evidence="12 13" key="1">
    <citation type="submission" date="2013-12" db="EMBL/GenBank/DDBJ databases">
        <authorList>
            <person name="Stott M."/>
        </authorList>
    </citation>
    <scope>NUCLEOTIDE SEQUENCE [LARGE SCALE GENOMIC DNA]</scope>
    <source>
        <strain evidence="12 13">K22</strain>
    </source>
</reference>
<evidence type="ECO:0000256" key="9">
    <source>
        <dbReference type="ARBA" id="ARBA00023235"/>
    </source>
</evidence>
<accession>A0A0B6X005</accession>
<dbReference type="AlphaFoldDB" id="A0A0B6X005"/>
<keyword evidence="7 10" id="KW-0822">Tryptophan biosynthesis</keyword>
<dbReference type="UniPathway" id="UPA00035">
    <property type="reaction ID" value="UER00042"/>
</dbReference>
<keyword evidence="13" id="KW-1185">Reference proteome</keyword>
<keyword evidence="8 10" id="KW-0057">Aromatic amino acid biosynthesis</keyword>
<dbReference type="GO" id="GO:0000162">
    <property type="term" value="P:L-tryptophan biosynthetic process"/>
    <property type="evidence" value="ECO:0007669"/>
    <property type="project" value="UniProtKB-UniRule"/>
</dbReference>
<evidence type="ECO:0000259" key="11">
    <source>
        <dbReference type="Pfam" id="PF00697"/>
    </source>
</evidence>
<dbReference type="OrthoDB" id="9786954at2"/>
<dbReference type="STRING" id="454194.PYK22_02334"/>